<accession>A0ACC2MNX4</accession>
<sequence length="1476" mass="165284">MEGEPDCYRIPPEDLRCSYGDEASVRCRNWRLQDKSFCQVHFLKQRNEGTMMAEEDKGTESRVRVSKDEIEKAASAPRRRGRGKKKGKAGNRRKRGRNEDEDDDEVEKEVMPERKVRRKLEEMEKMKIEEKEVVVLEDLNANEAPKRRGRKPAKEKIKVKKEEDDLEDLNEERVEPEQEKMELEQGVDLEDSTVKRARNRRGRKPAKDKIKVKEEDDDLEDVNAERVPERPGRRAVNGVQKKEKSCSEVKVEKMEEEEHFESSIAERTSRRRAMKALSEGAMRGINREGVKKKLLKGEGALMCHQCQRNDKGRVIRCTDCNRKRYCIPCATRWYPGLSEAEISQACPVCRGNCNCKACLRMDILKDSGLEINEIDKMRHAQYLICLLLPFLRQFREEQIKEKEIEADIQGMSSSELELPQVGVSKNERLYCDNCRTSIADFHRSCPECSYDLCLTCCREIREGHLQGGGREAVMHSLHMGKGYMNGSDTNCKTNTQERVPTENAELKLTDYILPASIEWKAETNGQIRCPPEAIGGCGNQLLELKCIFSEEWLKELEEKAQELVCKNKSPEVPDVSSSCSCFNDAGQVDVDNVNLRKTACREDSSDNHLYCPTARDVQHGDLYHFQKHWIKGEPVIVRNVLESAHGLSWEPMVMWRAFRETWKSKTAKNGSNFLAVTAIDCLKLNEVYINIHQFFKGYTDGRADENLWPEMLKLKDWPPSALFEERLPRHGAEFISALPYKEYTHPKLGNLNLAVKLPEESLKPDLGPKTYIAYGVFEELGRGDSVTKLHCDVADAVNVLTHAAEVVLPPYQLSAIEKLKEKHILEDQSQLSLAQLKQEDVNEKHPASIAGKATVEMVGTGNKDQKVGDSFSLAAKSEPSEALYPSVEKKMCDDFSCLSPAEETKDDVEGDTGIQVNVPDVSEGSVEQKQVEESAGDKDHKVRESFSFVAKTVSSEAPKPPVEKKRGDDFSCLSPAEETKDDADGENGIETNLPDVSDGRVGQKHVEENAGDKDHIVGESFSFAAKTVSSEAPKPPVEKKMGDFSGLSPAEETMDDAEGENGIETNLPDVSDGSVGEKQVEESGGDKDQKVGESFLFAAKTVSSEAPKPPVEKKMGDDFSCLSLAEETNDDAEGETWTQTDVPDVSEGGVGEKQVGATQRKRGRGARSGSKSKSASGPGDAPGVGNEGKTAQKVRGRKRKRGRAVGNGNKKRSRLILDGASGGLEKVNDANSLPHQTDITKEIYRNGEVLNSKMDGGALWDIFRRQDVPKLQEYLLKHSREFRHDLCLPVEEVSHPIHDQSFYLTLAHKQQLKEEFGVEPWTFVQKLGEAVLIPAGCPHQVRNLKSCIKVALDFVSPENIHECIRLTEEFRLLPHDHRANEDKLEVKKMTIHAMDKALQDLQDPKSIESETVDSDEKVSMESLQPHSSDPGQPSEHLMPSSPTSSQSTPELQSNAFSPTPMTHDTAIEEIAIFTGP</sequence>
<name>A0ACC2MNX4_PERAE</name>
<dbReference type="EMBL" id="CM056809">
    <property type="protein sequence ID" value="KAJ8647439.1"/>
    <property type="molecule type" value="Genomic_DNA"/>
</dbReference>
<organism evidence="1 2">
    <name type="scientific">Persea americana</name>
    <name type="common">Avocado</name>
    <dbReference type="NCBI Taxonomy" id="3435"/>
    <lineage>
        <taxon>Eukaryota</taxon>
        <taxon>Viridiplantae</taxon>
        <taxon>Streptophyta</taxon>
        <taxon>Embryophyta</taxon>
        <taxon>Tracheophyta</taxon>
        <taxon>Spermatophyta</taxon>
        <taxon>Magnoliopsida</taxon>
        <taxon>Magnoliidae</taxon>
        <taxon>Laurales</taxon>
        <taxon>Lauraceae</taxon>
        <taxon>Persea</taxon>
    </lineage>
</organism>
<evidence type="ECO:0000313" key="2">
    <source>
        <dbReference type="Proteomes" id="UP001234297"/>
    </source>
</evidence>
<reference evidence="1 2" key="1">
    <citation type="journal article" date="2022" name="Hortic Res">
        <title>A haplotype resolved chromosomal level avocado genome allows analysis of novel avocado genes.</title>
        <authorList>
            <person name="Nath O."/>
            <person name="Fletcher S.J."/>
            <person name="Hayward A."/>
            <person name="Shaw L.M."/>
            <person name="Masouleh A.K."/>
            <person name="Furtado A."/>
            <person name="Henry R.J."/>
            <person name="Mitter N."/>
        </authorList>
    </citation>
    <scope>NUCLEOTIDE SEQUENCE [LARGE SCALE GENOMIC DNA]</scope>
    <source>
        <strain evidence="2">cv. Hass</strain>
    </source>
</reference>
<comment type="caution">
    <text evidence="1">The sequence shown here is derived from an EMBL/GenBank/DDBJ whole genome shotgun (WGS) entry which is preliminary data.</text>
</comment>
<dbReference type="Proteomes" id="UP001234297">
    <property type="component" value="Chromosome 1"/>
</dbReference>
<keyword evidence="2" id="KW-1185">Reference proteome</keyword>
<proteinExistence type="predicted"/>
<evidence type="ECO:0000313" key="1">
    <source>
        <dbReference type="EMBL" id="KAJ8647439.1"/>
    </source>
</evidence>
<gene>
    <name evidence="1" type="ORF">MRB53_000462</name>
</gene>
<protein>
    <submittedName>
        <fullName evidence="1">Uncharacterized protein</fullName>
    </submittedName>
</protein>